<protein>
    <submittedName>
        <fullName evidence="2">Uncharacterized protein</fullName>
    </submittedName>
</protein>
<proteinExistence type="predicted"/>
<gene>
    <name evidence="2" type="ORF">S03H2_69240</name>
</gene>
<evidence type="ECO:0000313" key="2">
    <source>
        <dbReference type="EMBL" id="GAH95815.1"/>
    </source>
</evidence>
<keyword evidence="1" id="KW-0812">Transmembrane</keyword>
<feature type="transmembrane region" description="Helical" evidence="1">
    <location>
        <begin position="12"/>
        <end position="35"/>
    </location>
</feature>
<keyword evidence="1" id="KW-1133">Transmembrane helix</keyword>
<sequence length="44" mass="4412">FCGRGASNIVKAVGIIIIATTIMCIIVVSGGIITIEVAGTPLIL</sequence>
<keyword evidence="1" id="KW-0472">Membrane</keyword>
<organism evidence="2">
    <name type="scientific">marine sediment metagenome</name>
    <dbReference type="NCBI Taxonomy" id="412755"/>
    <lineage>
        <taxon>unclassified sequences</taxon>
        <taxon>metagenomes</taxon>
        <taxon>ecological metagenomes</taxon>
    </lineage>
</organism>
<feature type="non-terminal residue" evidence="2">
    <location>
        <position position="1"/>
    </location>
</feature>
<accession>X1KQB1</accession>
<dbReference type="AlphaFoldDB" id="X1KQB1"/>
<comment type="caution">
    <text evidence="2">The sequence shown here is derived from an EMBL/GenBank/DDBJ whole genome shotgun (WGS) entry which is preliminary data.</text>
</comment>
<reference evidence="2" key="1">
    <citation type="journal article" date="2014" name="Front. Microbiol.">
        <title>High frequency of phylogenetically diverse reductive dehalogenase-homologous genes in deep subseafloor sedimentary metagenomes.</title>
        <authorList>
            <person name="Kawai M."/>
            <person name="Futagami T."/>
            <person name="Toyoda A."/>
            <person name="Takaki Y."/>
            <person name="Nishi S."/>
            <person name="Hori S."/>
            <person name="Arai W."/>
            <person name="Tsubouchi T."/>
            <person name="Morono Y."/>
            <person name="Uchiyama I."/>
            <person name="Ito T."/>
            <person name="Fujiyama A."/>
            <person name="Inagaki F."/>
            <person name="Takami H."/>
        </authorList>
    </citation>
    <scope>NUCLEOTIDE SEQUENCE</scope>
    <source>
        <strain evidence="2">Expedition CK06-06</strain>
    </source>
</reference>
<dbReference type="EMBL" id="BARU01045703">
    <property type="protein sequence ID" value="GAH95815.1"/>
    <property type="molecule type" value="Genomic_DNA"/>
</dbReference>
<name>X1KQB1_9ZZZZ</name>
<evidence type="ECO:0000256" key="1">
    <source>
        <dbReference type="SAM" id="Phobius"/>
    </source>
</evidence>